<keyword evidence="1" id="KW-0863">Zinc-finger</keyword>
<dbReference type="AlphaFoldDB" id="A0A8T1ZX68"/>
<evidence type="ECO:0000313" key="3">
    <source>
        <dbReference type="EMBL" id="KAG7564239.1"/>
    </source>
</evidence>
<name>A0A8T1ZX68_ARASU</name>
<dbReference type="Proteomes" id="UP000694251">
    <property type="component" value="Chromosome 10"/>
</dbReference>
<dbReference type="PANTHER" id="PTHR35046">
    <property type="entry name" value="ZINC KNUCKLE (CCHC-TYPE) FAMILY PROTEIN"/>
    <property type="match status" value="1"/>
</dbReference>
<dbReference type="GO" id="GO:0003676">
    <property type="term" value="F:nucleic acid binding"/>
    <property type="evidence" value="ECO:0007669"/>
    <property type="project" value="InterPro"/>
</dbReference>
<evidence type="ECO:0000256" key="1">
    <source>
        <dbReference type="PROSITE-ProRule" id="PRU00047"/>
    </source>
</evidence>
<protein>
    <submittedName>
        <fullName evidence="3">Zinc finger CCHC-type superfamily</fullName>
    </submittedName>
</protein>
<keyword evidence="4" id="KW-1185">Reference proteome</keyword>
<dbReference type="InterPro" id="IPR001878">
    <property type="entry name" value="Znf_CCHC"/>
</dbReference>
<keyword evidence="1" id="KW-0479">Metal-binding</keyword>
<organism evidence="3 4">
    <name type="scientific">Arabidopsis suecica</name>
    <name type="common">Swedish thale-cress</name>
    <name type="synonym">Cardaminopsis suecica</name>
    <dbReference type="NCBI Taxonomy" id="45249"/>
    <lineage>
        <taxon>Eukaryota</taxon>
        <taxon>Viridiplantae</taxon>
        <taxon>Streptophyta</taxon>
        <taxon>Embryophyta</taxon>
        <taxon>Tracheophyta</taxon>
        <taxon>Spermatophyta</taxon>
        <taxon>Magnoliopsida</taxon>
        <taxon>eudicotyledons</taxon>
        <taxon>Gunneridae</taxon>
        <taxon>Pentapetalae</taxon>
        <taxon>rosids</taxon>
        <taxon>malvids</taxon>
        <taxon>Brassicales</taxon>
        <taxon>Brassicaceae</taxon>
        <taxon>Camelineae</taxon>
        <taxon>Arabidopsis</taxon>
    </lineage>
</organism>
<evidence type="ECO:0000313" key="4">
    <source>
        <dbReference type="Proteomes" id="UP000694251"/>
    </source>
</evidence>
<reference evidence="3 4" key="1">
    <citation type="submission" date="2020-12" db="EMBL/GenBank/DDBJ databases">
        <title>Concerted genomic and epigenomic changes stabilize Arabidopsis allopolyploids.</title>
        <authorList>
            <person name="Chen Z."/>
        </authorList>
    </citation>
    <scope>NUCLEOTIDE SEQUENCE [LARGE SCALE GENOMIC DNA]</scope>
    <source>
        <strain evidence="3">As9502</strain>
        <tissue evidence="3">Leaf</tissue>
    </source>
</reference>
<dbReference type="OrthoDB" id="1110381at2759"/>
<dbReference type="PANTHER" id="PTHR35046:SF9">
    <property type="entry name" value="RNA-DIRECTED DNA POLYMERASE"/>
    <property type="match status" value="1"/>
</dbReference>
<keyword evidence="1" id="KW-0862">Zinc</keyword>
<dbReference type="GO" id="GO:0008270">
    <property type="term" value="F:zinc ion binding"/>
    <property type="evidence" value="ECO:0007669"/>
    <property type="project" value="UniProtKB-KW"/>
</dbReference>
<evidence type="ECO:0000259" key="2">
    <source>
        <dbReference type="PROSITE" id="PS50158"/>
    </source>
</evidence>
<comment type="caution">
    <text evidence="3">The sequence shown here is derived from an EMBL/GenBank/DDBJ whole genome shotgun (WGS) entry which is preliminary data.</text>
</comment>
<gene>
    <name evidence="3" type="ORF">ISN44_As10g010100</name>
</gene>
<accession>A0A8T1ZX68</accession>
<sequence>MGSLGNETKDQLVPKDILDHEEEYVIEHRVLKKPLLHHEEYVIEHNATPKEYSITNEAKEHGDEELGAKEDIALHVATGPMTRTKTKLLNQVINTLLQHIEGCLKPERDYKPFVRPKIEDQDQNGNGKAVVTRCRDIKCFKCHGHGHYASECSNKRIMILKDTGEIESEDEQQEENSSSEDCEAPSKGELLVVMNALSVIAKTDEQEQRKNLFHSRCIIKEKVCSLIIDGGSCTNIASETMVEKLGLKVMKHQRPYKLQWLREDGGISVDKQVKLVISASISSSLANEMFVDCVDRVPKDESADDNVKIVRLSVAISVPASVRQRCSSSIDVARLCPQLAADVGIDTLIWVAFISSSILIPPARRRCTSSRSARIAIKSVMSS</sequence>
<dbReference type="EMBL" id="JAEFBJ010000010">
    <property type="protein sequence ID" value="KAG7564239.1"/>
    <property type="molecule type" value="Genomic_DNA"/>
</dbReference>
<proteinExistence type="predicted"/>
<feature type="domain" description="CCHC-type" evidence="2">
    <location>
        <begin position="138"/>
        <end position="154"/>
    </location>
</feature>
<dbReference type="PROSITE" id="PS50158">
    <property type="entry name" value="ZF_CCHC"/>
    <property type="match status" value="1"/>
</dbReference>